<evidence type="ECO:0008006" key="4">
    <source>
        <dbReference type="Google" id="ProtNLM"/>
    </source>
</evidence>
<protein>
    <recommendedName>
        <fullName evidence="4">SHSP domain-containing protein</fullName>
    </recommendedName>
</protein>
<keyword evidence="3" id="KW-1185">Reference proteome</keyword>
<dbReference type="PANTHER" id="PTHR33879">
    <property type="entry name" value="17.6 KDA CLASS II HEAT SHOCK PROTEIN-RELATED"/>
    <property type="match status" value="1"/>
</dbReference>
<name>A0A8J5IRD4_ZINOF</name>
<sequence>MRIHSIPPRQAISLRYDVSAALSPVEAVAAAALRKGKLRRLPHVFSKVLELPFSTDADVSVYEGPRGFRFVAAADGLDGRGVRVHAVRIHPGVTKVVVRNGAAAWDDLELDRWRFRLPPSTNPALATAECNNGELVVTVPKGADSEDSSDETGGDAEKEEARGCDGVGLLLLVL</sequence>
<dbReference type="OrthoDB" id="1922291at2759"/>
<proteinExistence type="predicted"/>
<feature type="region of interest" description="Disordered" evidence="1">
    <location>
        <begin position="139"/>
        <end position="161"/>
    </location>
</feature>
<dbReference type="CDD" id="cd06464">
    <property type="entry name" value="ACD_sHsps-like"/>
    <property type="match status" value="1"/>
</dbReference>
<dbReference type="AlphaFoldDB" id="A0A8J5IRD4"/>
<accession>A0A8J5IRD4</accession>
<reference evidence="2 3" key="1">
    <citation type="submission" date="2020-08" db="EMBL/GenBank/DDBJ databases">
        <title>Plant Genome Project.</title>
        <authorList>
            <person name="Zhang R.-G."/>
        </authorList>
    </citation>
    <scope>NUCLEOTIDE SEQUENCE [LARGE SCALE GENOMIC DNA]</scope>
    <source>
        <tissue evidence="2">Rhizome</tissue>
    </source>
</reference>
<dbReference type="PANTHER" id="PTHR33879:SF17">
    <property type="entry name" value="EXPRESSED PROTEIN"/>
    <property type="match status" value="1"/>
</dbReference>
<evidence type="ECO:0000256" key="1">
    <source>
        <dbReference type="SAM" id="MobiDB-lite"/>
    </source>
</evidence>
<dbReference type="Proteomes" id="UP000734854">
    <property type="component" value="Unassembled WGS sequence"/>
</dbReference>
<organism evidence="2 3">
    <name type="scientific">Zingiber officinale</name>
    <name type="common">Ginger</name>
    <name type="synonym">Amomum zingiber</name>
    <dbReference type="NCBI Taxonomy" id="94328"/>
    <lineage>
        <taxon>Eukaryota</taxon>
        <taxon>Viridiplantae</taxon>
        <taxon>Streptophyta</taxon>
        <taxon>Embryophyta</taxon>
        <taxon>Tracheophyta</taxon>
        <taxon>Spermatophyta</taxon>
        <taxon>Magnoliopsida</taxon>
        <taxon>Liliopsida</taxon>
        <taxon>Zingiberales</taxon>
        <taxon>Zingiberaceae</taxon>
        <taxon>Zingiber</taxon>
    </lineage>
</organism>
<dbReference type="EMBL" id="JACMSC010000001">
    <property type="protein sequence ID" value="KAG6537608.1"/>
    <property type="molecule type" value="Genomic_DNA"/>
</dbReference>
<comment type="caution">
    <text evidence="2">The sequence shown here is derived from an EMBL/GenBank/DDBJ whole genome shotgun (WGS) entry which is preliminary data.</text>
</comment>
<evidence type="ECO:0000313" key="3">
    <source>
        <dbReference type="Proteomes" id="UP000734854"/>
    </source>
</evidence>
<gene>
    <name evidence="2" type="ORF">ZIOFF_002703</name>
</gene>
<evidence type="ECO:0000313" key="2">
    <source>
        <dbReference type="EMBL" id="KAG6537608.1"/>
    </source>
</evidence>
<feature type="compositionally biased region" description="Acidic residues" evidence="1">
    <location>
        <begin position="145"/>
        <end position="154"/>
    </location>
</feature>